<evidence type="ECO:0000256" key="4">
    <source>
        <dbReference type="ARBA" id="ARBA00022989"/>
    </source>
</evidence>
<evidence type="ECO:0000313" key="8">
    <source>
        <dbReference type="Proteomes" id="UP000191153"/>
    </source>
</evidence>
<sequence>MDMIFFKGVATGLFLSLPFGPIGIYCMEKTLVKGEKEGYISALGMVTVDIIYGLLAYLFINQIGHLILQYQSFVKVLVGCFLILIGYKKIKANIEIKDISHENKSLLQDYLGTLVICLFNISGILAIAGIYATLNVGLTGDHAGFFTPFKLASGILTGGASLWFLTTFILYNFKKKITNLMLIKISKLAGFFILIFGIFAIIFAFYK</sequence>
<keyword evidence="8" id="KW-1185">Reference proteome</keyword>
<evidence type="ECO:0000256" key="1">
    <source>
        <dbReference type="ARBA" id="ARBA00004651"/>
    </source>
</evidence>
<proteinExistence type="predicted"/>
<keyword evidence="3 6" id="KW-0812">Transmembrane</keyword>
<feature type="transmembrane region" description="Helical" evidence="6">
    <location>
        <begin position="110"/>
        <end position="131"/>
    </location>
</feature>
<feature type="transmembrane region" description="Helical" evidence="6">
    <location>
        <begin position="6"/>
        <end position="27"/>
    </location>
</feature>
<dbReference type="Proteomes" id="UP000191153">
    <property type="component" value="Unassembled WGS sequence"/>
</dbReference>
<dbReference type="GO" id="GO:0006865">
    <property type="term" value="P:amino acid transport"/>
    <property type="evidence" value="ECO:0007669"/>
    <property type="project" value="InterPro"/>
</dbReference>
<accession>A0A1T4K5B8</accession>
<feature type="transmembrane region" description="Helical" evidence="6">
    <location>
        <begin position="185"/>
        <end position="206"/>
    </location>
</feature>
<feature type="transmembrane region" description="Helical" evidence="6">
    <location>
        <begin position="39"/>
        <end position="60"/>
    </location>
</feature>
<evidence type="ECO:0000313" key="7">
    <source>
        <dbReference type="EMBL" id="SJZ37527.1"/>
    </source>
</evidence>
<feature type="transmembrane region" description="Helical" evidence="6">
    <location>
        <begin position="72"/>
        <end position="90"/>
    </location>
</feature>
<feature type="transmembrane region" description="Helical" evidence="6">
    <location>
        <begin position="151"/>
        <end position="173"/>
    </location>
</feature>
<dbReference type="AlphaFoldDB" id="A0A1T4K5B8"/>
<evidence type="ECO:0000256" key="5">
    <source>
        <dbReference type="ARBA" id="ARBA00023136"/>
    </source>
</evidence>
<dbReference type="GO" id="GO:0005886">
    <property type="term" value="C:plasma membrane"/>
    <property type="evidence" value="ECO:0007669"/>
    <property type="project" value="UniProtKB-SubCell"/>
</dbReference>
<dbReference type="STRING" id="180163.SAMN02745174_00309"/>
<evidence type="ECO:0000256" key="6">
    <source>
        <dbReference type="SAM" id="Phobius"/>
    </source>
</evidence>
<keyword evidence="2" id="KW-1003">Cell membrane</keyword>
<comment type="subcellular location">
    <subcellularLocation>
        <location evidence="1">Cell membrane</location>
        <topology evidence="1">Multi-pass membrane protein</topology>
    </subcellularLocation>
</comment>
<evidence type="ECO:0000256" key="2">
    <source>
        <dbReference type="ARBA" id="ARBA00022475"/>
    </source>
</evidence>
<dbReference type="OrthoDB" id="5638726at2"/>
<dbReference type="Pfam" id="PF01810">
    <property type="entry name" value="LysE"/>
    <property type="match status" value="1"/>
</dbReference>
<gene>
    <name evidence="7" type="ORF">SAMN02745174_00309</name>
</gene>
<organism evidence="7 8">
    <name type="scientific">Cetobacterium ceti</name>
    <dbReference type="NCBI Taxonomy" id="180163"/>
    <lineage>
        <taxon>Bacteria</taxon>
        <taxon>Fusobacteriati</taxon>
        <taxon>Fusobacteriota</taxon>
        <taxon>Fusobacteriia</taxon>
        <taxon>Fusobacteriales</taxon>
        <taxon>Fusobacteriaceae</taxon>
        <taxon>Cetobacterium</taxon>
    </lineage>
</organism>
<name>A0A1T4K5B8_9FUSO</name>
<keyword evidence="5 6" id="KW-0472">Membrane</keyword>
<dbReference type="EMBL" id="FUWX01000004">
    <property type="protein sequence ID" value="SJZ37527.1"/>
    <property type="molecule type" value="Genomic_DNA"/>
</dbReference>
<reference evidence="7 8" key="1">
    <citation type="submission" date="2017-02" db="EMBL/GenBank/DDBJ databases">
        <authorList>
            <person name="Peterson S.W."/>
        </authorList>
    </citation>
    <scope>NUCLEOTIDE SEQUENCE [LARGE SCALE GENOMIC DNA]</scope>
    <source>
        <strain evidence="7 8">ATCC 700028</strain>
    </source>
</reference>
<evidence type="ECO:0000256" key="3">
    <source>
        <dbReference type="ARBA" id="ARBA00022692"/>
    </source>
</evidence>
<dbReference type="InterPro" id="IPR001123">
    <property type="entry name" value="LeuE-type"/>
</dbReference>
<keyword evidence="4 6" id="KW-1133">Transmembrane helix</keyword>
<protein>
    <submittedName>
        <fullName evidence="7">Threonine/homoserine/homoserine lactone efflux protein</fullName>
    </submittedName>
</protein>